<dbReference type="GO" id="GO:0003700">
    <property type="term" value="F:DNA-binding transcription factor activity"/>
    <property type="evidence" value="ECO:0007669"/>
    <property type="project" value="InterPro"/>
</dbReference>
<dbReference type="AlphaFoldDB" id="A0A972K114"/>
<dbReference type="InterPro" id="IPR020449">
    <property type="entry name" value="Tscrpt_reg_AraC-type_HTH"/>
</dbReference>
<dbReference type="PROSITE" id="PS01124">
    <property type="entry name" value="HTH_ARAC_FAMILY_2"/>
    <property type="match status" value="1"/>
</dbReference>
<evidence type="ECO:0000259" key="4">
    <source>
        <dbReference type="PROSITE" id="PS01124"/>
    </source>
</evidence>
<dbReference type="SMART" id="SM00342">
    <property type="entry name" value="HTH_ARAC"/>
    <property type="match status" value="1"/>
</dbReference>
<dbReference type="Pfam" id="PF02311">
    <property type="entry name" value="AraC_binding"/>
    <property type="match status" value="1"/>
</dbReference>
<name>A0A972K114_9BACL</name>
<dbReference type="Pfam" id="PF12833">
    <property type="entry name" value="HTH_18"/>
    <property type="match status" value="1"/>
</dbReference>
<proteinExistence type="predicted"/>
<dbReference type="InterPro" id="IPR018060">
    <property type="entry name" value="HTH_AraC"/>
</dbReference>
<reference evidence="5" key="1">
    <citation type="submission" date="2019-10" db="EMBL/GenBank/DDBJ databases">
        <title>Description of Paenibacillus glebae sp. nov.</title>
        <authorList>
            <person name="Carlier A."/>
            <person name="Qi S."/>
        </authorList>
    </citation>
    <scope>NUCLEOTIDE SEQUENCE</scope>
    <source>
        <strain evidence="5">LMG 31456</strain>
    </source>
</reference>
<dbReference type="Gene3D" id="1.10.10.60">
    <property type="entry name" value="Homeodomain-like"/>
    <property type="match status" value="2"/>
</dbReference>
<evidence type="ECO:0000256" key="3">
    <source>
        <dbReference type="ARBA" id="ARBA00023163"/>
    </source>
</evidence>
<dbReference type="PANTHER" id="PTHR43280:SF28">
    <property type="entry name" value="HTH-TYPE TRANSCRIPTIONAL ACTIVATOR RHAS"/>
    <property type="match status" value="1"/>
</dbReference>
<dbReference type="PANTHER" id="PTHR43280">
    <property type="entry name" value="ARAC-FAMILY TRANSCRIPTIONAL REGULATOR"/>
    <property type="match status" value="1"/>
</dbReference>
<dbReference type="InterPro" id="IPR018062">
    <property type="entry name" value="HTH_AraC-typ_CS"/>
</dbReference>
<evidence type="ECO:0000256" key="1">
    <source>
        <dbReference type="ARBA" id="ARBA00023015"/>
    </source>
</evidence>
<keyword evidence="2" id="KW-0238">DNA-binding</keyword>
<keyword evidence="3" id="KW-0804">Transcription</keyword>
<dbReference type="InterPro" id="IPR003313">
    <property type="entry name" value="AraC-bd"/>
</dbReference>
<dbReference type="InterPro" id="IPR014710">
    <property type="entry name" value="RmlC-like_jellyroll"/>
</dbReference>
<keyword evidence="1" id="KW-0805">Transcription regulation</keyword>
<keyword evidence="6" id="KW-1185">Reference proteome</keyword>
<dbReference type="Gene3D" id="2.60.120.10">
    <property type="entry name" value="Jelly Rolls"/>
    <property type="match status" value="1"/>
</dbReference>
<gene>
    <name evidence="5" type="ORF">GC093_14345</name>
</gene>
<dbReference type="RefSeq" id="WP_171652578.1">
    <property type="nucleotide sequence ID" value="NZ_WHOD01000055.1"/>
</dbReference>
<sequence length="287" mass="33651">MFEKIEHMNEVSSDEGHITISLNSYEKAFTDVQQILEFTSISLVVEGSGHLHIEDQVIPVKHGDMFIIPSGIPHTYRPHSRRQDHALVVYKCLFNAEILRDWKALLPVGSKMVEIVYKPDKCTDRWLHYEDRHNIFFEMVQKMYSEYLKRYTGYEALLVSSLVQILVMLQRAAMNSENPTTINKMEEIIQFIKCNSTQNITVQEVAENFYLSSSHFQRLFKRTTDSTFTQYLQNIRVQKSCELLISTDIPIYQVANQVGYLDMKFFHALFRKKMGITPSQYRKNQSR</sequence>
<dbReference type="SUPFAM" id="SSF51215">
    <property type="entry name" value="Regulatory protein AraC"/>
    <property type="match status" value="1"/>
</dbReference>
<dbReference type="InterPro" id="IPR037923">
    <property type="entry name" value="HTH-like"/>
</dbReference>
<evidence type="ECO:0000313" key="6">
    <source>
        <dbReference type="Proteomes" id="UP000641588"/>
    </source>
</evidence>
<dbReference type="InterPro" id="IPR009057">
    <property type="entry name" value="Homeodomain-like_sf"/>
</dbReference>
<dbReference type="Proteomes" id="UP000641588">
    <property type="component" value="Unassembled WGS sequence"/>
</dbReference>
<protein>
    <submittedName>
        <fullName evidence="5">Helix-turn-helix domain-containing protein</fullName>
    </submittedName>
</protein>
<dbReference type="GO" id="GO:0043565">
    <property type="term" value="F:sequence-specific DNA binding"/>
    <property type="evidence" value="ECO:0007669"/>
    <property type="project" value="InterPro"/>
</dbReference>
<dbReference type="PRINTS" id="PR00032">
    <property type="entry name" value="HTHARAC"/>
</dbReference>
<evidence type="ECO:0000313" key="5">
    <source>
        <dbReference type="EMBL" id="NOU94390.1"/>
    </source>
</evidence>
<accession>A0A972K114</accession>
<dbReference type="EMBL" id="WHOD01000055">
    <property type="protein sequence ID" value="NOU94390.1"/>
    <property type="molecule type" value="Genomic_DNA"/>
</dbReference>
<feature type="domain" description="HTH araC/xylS-type" evidence="4">
    <location>
        <begin position="186"/>
        <end position="284"/>
    </location>
</feature>
<dbReference type="SUPFAM" id="SSF46689">
    <property type="entry name" value="Homeodomain-like"/>
    <property type="match status" value="2"/>
</dbReference>
<dbReference type="PROSITE" id="PS00041">
    <property type="entry name" value="HTH_ARAC_FAMILY_1"/>
    <property type="match status" value="1"/>
</dbReference>
<evidence type="ECO:0000256" key="2">
    <source>
        <dbReference type="ARBA" id="ARBA00023125"/>
    </source>
</evidence>
<organism evidence="5 6">
    <name type="scientific">Paenibacillus foliorum</name>
    <dbReference type="NCBI Taxonomy" id="2654974"/>
    <lineage>
        <taxon>Bacteria</taxon>
        <taxon>Bacillati</taxon>
        <taxon>Bacillota</taxon>
        <taxon>Bacilli</taxon>
        <taxon>Bacillales</taxon>
        <taxon>Paenibacillaceae</taxon>
        <taxon>Paenibacillus</taxon>
    </lineage>
</organism>
<comment type="caution">
    <text evidence="5">The sequence shown here is derived from an EMBL/GenBank/DDBJ whole genome shotgun (WGS) entry which is preliminary data.</text>
</comment>